<protein>
    <submittedName>
        <fullName evidence="2">Uncharacterized protein</fullName>
    </submittedName>
</protein>
<organism evidence="2 3">
    <name type="scientific">Symbiodinium microadriaticum</name>
    <name type="common">Dinoflagellate</name>
    <name type="synonym">Zooxanthella microadriatica</name>
    <dbReference type="NCBI Taxonomy" id="2951"/>
    <lineage>
        <taxon>Eukaryota</taxon>
        <taxon>Sar</taxon>
        <taxon>Alveolata</taxon>
        <taxon>Dinophyceae</taxon>
        <taxon>Suessiales</taxon>
        <taxon>Symbiodiniaceae</taxon>
        <taxon>Symbiodinium</taxon>
    </lineage>
</organism>
<proteinExistence type="predicted"/>
<name>A0A1Q9BV82_SYMMI</name>
<accession>A0A1Q9BV82</accession>
<dbReference type="AlphaFoldDB" id="A0A1Q9BV82"/>
<dbReference type="Proteomes" id="UP000186817">
    <property type="component" value="Unassembled WGS sequence"/>
</dbReference>
<evidence type="ECO:0000313" key="2">
    <source>
        <dbReference type="EMBL" id="OLP74566.1"/>
    </source>
</evidence>
<evidence type="ECO:0000313" key="3">
    <source>
        <dbReference type="Proteomes" id="UP000186817"/>
    </source>
</evidence>
<gene>
    <name evidence="2" type="ORF">AK812_SmicGene45854</name>
</gene>
<dbReference type="EMBL" id="LSRX01003528">
    <property type="protein sequence ID" value="OLP74566.1"/>
    <property type="molecule type" value="Genomic_DNA"/>
</dbReference>
<keyword evidence="3" id="KW-1185">Reference proteome</keyword>
<evidence type="ECO:0000256" key="1">
    <source>
        <dbReference type="SAM" id="MobiDB-lite"/>
    </source>
</evidence>
<sequence>MSPSGVVIKLWRRWSDLFDFRPDKGATARSSSCRISNVRPTLCTTTAMLVSHAHVPVDPDSKSLGSGSLKDVRHGK</sequence>
<feature type="region of interest" description="Disordered" evidence="1">
    <location>
        <begin position="56"/>
        <end position="76"/>
    </location>
</feature>
<reference evidence="2 3" key="1">
    <citation type="submission" date="2016-02" db="EMBL/GenBank/DDBJ databases">
        <title>Genome analysis of coral dinoflagellate symbionts highlights evolutionary adaptations to a symbiotic lifestyle.</title>
        <authorList>
            <person name="Aranda M."/>
            <person name="Li Y."/>
            <person name="Liew Y.J."/>
            <person name="Baumgarten S."/>
            <person name="Simakov O."/>
            <person name="Wilson M."/>
            <person name="Piel J."/>
            <person name="Ashoor H."/>
            <person name="Bougouffa S."/>
            <person name="Bajic V.B."/>
            <person name="Ryu T."/>
            <person name="Ravasi T."/>
            <person name="Bayer T."/>
            <person name="Micklem G."/>
            <person name="Kim H."/>
            <person name="Bhak J."/>
            <person name="Lajeunesse T.C."/>
            <person name="Voolstra C.R."/>
        </authorList>
    </citation>
    <scope>NUCLEOTIDE SEQUENCE [LARGE SCALE GENOMIC DNA]</scope>
    <source>
        <strain evidence="2 3">CCMP2467</strain>
    </source>
</reference>
<comment type="caution">
    <text evidence="2">The sequence shown here is derived from an EMBL/GenBank/DDBJ whole genome shotgun (WGS) entry which is preliminary data.</text>
</comment>